<dbReference type="Proteomes" id="UP000234585">
    <property type="component" value="Unassembled WGS sequence"/>
</dbReference>
<dbReference type="Gene3D" id="1.10.150.240">
    <property type="entry name" value="Putative phosphatase, domain 2"/>
    <property type="match status" value="1"/>
</dbReference>
<accession>A0A2I2F992</accession>
<gene>
    <name evidence="1" type="ORF">BDW47DRAFT_132089</name>
</gene>
<proteinExistence type="predicted"/>
<dbReference type="InterPro" id="IPR023198">
    <property type="entry name" value="PGP-like_dom2"/>
</dbReference>
<name>A0A2I2F992_ASPCN</name>
<reference evidence="1 2" key="1">
    <citation type="submission" date="2017-12" db="EMBL/GenBank/DDBJ databases">
        <authorList>
            <consortium name="DOE Joint Genome Institute"/>
            <person name="Haridas S."/>
            <person name="Kjaerbolling I."/>
            <person name="Vesth T.C."/>
            <person name="Frisvad J.C."/>
            <person name="Nybo J.L."/>
            <person name="Theobald S."/>
            <person name="Kuo A."/>
            <person name="Bowyer P."/>
            <person name="Matsuda Y."/>
            <person name="Mondo S."/>
            <person name="Lyhne E.K."/>
            <person name="Kogle M.E."/>
            <person name="Clum A."/>
            <person name="Lipzen A."/>
            <person name="Salamov A."/>
            <person name="Ngan C.Y."/>
            <person name="Daum C."/>
            <person name="Chiniquy J."/>
            <person name="Barry K."/>
            <person name="LaButti K."/>
            <person name="Simmons B.A."/>
            <person name="Magnuson J.K."/>
            <person name="Mortensen U.H."/>
            <person name="Larsen T.O."/>
            <person name="Grigoriev I.V."/>
            <person name="Baker S.E."/>
            <person name="Andersen M.R."/>
            <person name="Nordberg H.P."/>
            <person name="Cantor M.N."/>
            <person name="Hua S.X."/>
        </authorList>
    </citation>
    <scope>NUCLEOTIDE SEQUENCE [LARGE SCALE GENOMIC DNA]</scope>
    <source>
        <strain evidence="1 2">CBS 102.13</strain>
    </source>
</reference>
<dbReference type="InterPro" id="IPR008930">
    <property type="entry name" value="Terpenoid_cyclase/PrenylTrfase"/>
</dbReference>
<dbReference type="RefSeq" id="XP_024671214.1">
    <property type="nucleotide sequence ID" value="XM_024817477.1"/>
</dbReference>
<protein>
    <submittedName>
        <fullName evidence="1">HAD-like protein</fullName>
    </submittedName>
</protein>
<dbReference type="SUPFAM" id="SSF48239">
    <property type="entry name" value="Terpenoid cyclases/Protein prenyltransferases"/>
    <property type="match status" value="1"/>
</dbReference>
<dbReference type="SUPFAM" id="SSF56784">
    <property type="entry name" value="HAD-like"/>
    <property type="match status" value="1"/>
</dbReference>
<keyword evidence="2" id="KW-1185">Reference proteome</keyword>
<dbReference type="GO" id="GO:0016791">
    <property type="term" value="F:phosphatase activity"/>
    <property type="evidence" value="ECO:0007669"/>
    <property type="project" value="UniProtKB-ARBA"/>
</dbReference>
<dbReference type="InterPro" id="IPR006439">
    <property type="entry name" value="HAD-SF_hydro_IA"/>
</dbReference>
<dbReference type="Gene3D" id="3.40.50.1000">
    <property type="entry name" value="HAD superfamily/HAD-like"/>
    <property type="match status" value="1"/>
</dbReference>
<evidence type="ECO:0000313" key="2">
    <source>
        <dbReference type="Proteomes" id="UP000234585"/>
    </source>
</evidence>
<dbReference type="PANTHER" id="PTHR43611:SF3">
    <property type="entry name" value="FLAVIN MONONUCLEOTIDE HYDROLASE 1, CHLOROPLATIC"/>
    <property type="match status" value="1"/>
</dbReference>
<dbReference type="PANTHER" id="PTHR43611">
    <property type="entry name" value="ALPHA-D-GLUCOSE 1-PHOSPHATE PHOSPHATASE"/>
    <property type="match status" value="1"/>
</dbReference>
<sequence length="453" mass="51432">MSRFKPTTANVSHIVFDLGGVFTDPPSNDVLLSTVGSSLVSVRRLTSTSTWMNYECGKLGEEECYQLLGDQYCLQEGGLATAIQKGREASNYDHDLVAGLWAFKKSTPGVRFIMASNISLPDYTALQERWGHPFWSLFDYSFPSCKVGVRKPSPRFYRHLLRNTGASPHHTVFVDDRPENGFFSRLRMRSRGRYGVWSGTLWKEVRTLPMLILPVRTLVELKRPQRFWNFFSAPKYTTTQYPDDVDTTSLALASMPYSPEVVHSMLDEMLNYVDEDGLVQLYLDKSRPRVDAVICLNVLTLFCIHSRGYQLPETTNWIQDILLHRAYLNGTRYYPTAEWFLYYLSRLLVRTDDQTLRDRFEAPLKQRIKERIGAGGDALCLAMRLLVCSALGFANPRDVETLRAAQLEDGGWEASFMYRFPGMGKELGNRGVTTAFAVRALQEQAGIELGGTA</sequence>
<dbReference type="EMBL" id="KZ559144">
    <property type="protein sequence ID" value="PLB37202.1"/>
    <property type="molecule type" value="Genomic_DNA"/>
</dbReference>
<dbReference type="OrthoDB" id="2012566at2759"/>
<dbReference type="STRING" id="41067.A0A2I2F992"/>
<dbReference type="InterPro" id="IPR036412">
    <property type="entry name" value="HAD-like_sf"/>
</dbReference>
<dbReference type="InterPro" id="IPR023214">
    <property type="entry name" value="HAD_sf"/>
</dbReference>
<dbReference type="GeneID" id="36524637"/>
<dbReference type="AlphaFoldDB" id="A0A2I2F992"/>
<evidence type="ECO:0000313" key="1">
    <source>
        <dbReference type="EMBL" id="PLB37202.1"/>
    </source>
</evidence>
<dbReference type="PRINTS" id="PR00413">
    <property type="entry name" value="HADHALOGNASE"/>
</dbReference>
<organism evidence="1 2">
    <name type="scientific">Aspergillus candidus</name>
    <dbReference type="NCBI Taxonomy" id="41067"/>
    <lineage>
        <taxon>Eukaryota</taxon>
        <taxon>Fungi</taxon>
        <taxon>Dikarya</taxon>
        <taxon>Ascomycota</taxon>
        <taxon>Pezizomycotina</taxon>
        <taxon>Eurotiomycetes</taxon>
        <taxon>Eurotiomycetidae</taxon>
        <taxon>Eurotiales</taxon>
        <taxon>Aspergillaceae</taxon>
        <taxon>Aspergillus</taxon>
        <taxon>Aspergillus subgen. Circumdati</taxon>
    </lineage>
</organism>